<keyword evidence="2 8" id="KW-0728">SH3 domain</keyword>
<dbReference type="PROSITE" id="PS50088">
    <property type="entry name" value="ANK_REPEAT"/>
    <property type="match status" value="2"/>
</dbReference>
<dbReference type="SUPFAM" id="SSF50044">
    <property type="entry name" value="SH3-domain"/>
    <property type="match status" value="1"/>
</dbReference>
<dbReference type="AlphaFoldDB" id="A0A4U5LY31"/>
<dbReference type="InterPro" id="IPR036028">
    <property type="entry name" value="SH3-like_dom_sf"/>
</dbReference>
<dbReference type="Proteomes" id="UP000298663">
    <property type="component" value="Unassembled WGS sequence"/>
</dbReference>
<feature type="repeat" description="ANK" evidence="7">
    <location>
        <begin position="612"/>
        <end position="644"/>
    </location>
</feature>
<evidence type="ECO:0000256" key="7">
    <source>
        <dbReference type="PROSITE-ProRule" id="PRU00023"/>
    </source>
</evidence>
<dbReference type="GO" id="GO:0042981">
    <property type="term" value="P:regulation of apoptotic process"/>
    <property type="evidence" value="ECO:0007669"/>
    <property type="project" value="InterPro"/>
</dbReference>
<sequence>MVSSTSRNSAFAPGDAQAPQPPRIAVRPPQIISAPQLQQHYYVPPARSTPQPSMDPGLPVSSSSIQQRQPPAYGGYQSPAHSQKPPPPSYYRYDASTSYNQLVDLAEQQRREMESNRREIEQKERYVRQNAHSNDHVIRERLRTARNEVSRDEREIAQLNQLKQDVQRLQITNQERKREKENLNKSNSTDKANLREAVAKFDVLKQQADLLYKRRAAAANAAIAQQRKINTTAIGTSDGPGFSTGSLQRPHVLSADRPKASIEPFHIQKPSIERHSPQDVIGLDQSDCKKVVEVFAPPPTMVTFRKHQSNHDIFGLPYDCAPSTSSAAPNVVNSAVGTGRYQTAARGRTNHLSLLMDQQKALENDQPPSDLLNNSGNHRLSIGKTDLLSLRGDTLKAAKRRSWAQTDTSELENIRRFLLEEQKKGKSHISFNDIMKPDAAKPVMISSQVGTHLHGNLEKVTFRNAHATPAVSSRAAPLMEPEDMEMPPPPKIDKEPLTIETGVLISESPDLIVDDDSDPRLSSTSTEDSVADEEEEVRSVDDSLPKVDEETMKLIKPTPAKGILRPLGFKKPRRNIFFEPFTLLLDAALEGHMDTVKENASRVQSVSQANAEGITAMHNAICAGHYEIVKFLIEQDADVNAPDSDGWTPLHCAASCNYHPMVKLLIENGACVFATTISDFKTPKQMCEIEEEGYDVCMGYLENVTQSMGVVNDAKVFASYDYDAESEDELSFVAGDVLRVTKRDNADLMWWECEHLETHNTGLVPSNYLSLYPSRAQKIRLGFQHFELVSASGDAQKEQNNNDASFTELA</sequence>
<feature type="coiled-coil region" evidence="9">
    <location>
        <begin position="99"/>
        <end position="189"/>
    </location>
</feature>
<evidence type="ECO:0000256" key="10">
    <source>
        <dbReference type="SAM" id="MobiDB-lite"/>
    </source>
</evidence>
<dbReference type="EMBL" id="AZBU02000011">
    <property type="protein sequence ID" value="TKR61147.1"/>
    <property type="molecule type" value="Genomic_DNA"/>
</dbReference>
<keyword evidence="3" id="KW-0053">Apoptosis</keyword>
<dbReference type="GO" id="GO:0005634">
    <property type="term" value="C:nucleus"/>
    <property type="evidence" value="ECO:0007669"/>
    <property type="project" value="UniProtKB-SubCell"/>
</dbReference>
<reference evidence="12 13" key="1">
    <citation type="journal article" date="2015" name="Genome Biol.">
        <title>Comparative genomics of Steinernema reveals deeply conserved gene regulatory networks.</title>
        <authorList>
            <person name="Dillman A.R."/>
            <person name="Macchietto M."/>
            <person name="Porter C.F."/>
            <person name="Rogers A."/>
            <person name="Williams B."/>
            <person name="Antoshechkin I."/>
            <person name="Lee M.M."/>
            <person name="Goodwin Z."/>
            <person name="Lu X."/>
            <person name="Lewis E.E."/>
            <person name="Goodrich-Blair H."/>
            <person name="Stock S.P."/>
            <person name="Adams B.J."/>
            <person name="Sternberg P.W."/>
            <person name="Mortazavi A."/>
        </authorList>
    </citation>
    <scope>NUCLEOTIDE SEQUENCE [LARGE SCALE GENOMIC DNA]</scope>
    <source>
        <strain evidence="12 13">ALL</strain>
    </source>
</reference>
<dbReference type="Pfam" id="PF00018">
    <property type="entry name" value="SH3_1"/>
    <property type="match status" value="1"/>
</dbReference>
<accession>A0A4U5LY31</accession>
<dbReference type="PANTHER" id="PTHR24131:SF10">
    <property type="entry name" value="ANKYRIN-REPEAT, SH3-DOMAIN, AND PROLINE-RICH-REGION CONTAINING PROTEIN, ISOFORM B"/>
    <property type="match status" value="1"/>
</dbReference>
<dbReference type="SMART" id="SM00326">
    <property type="entry name" value="SH3"/>
    <property type="match status" value="1"/>
</dbReference>
<feature type="region of interest" description="Disordered" evidence="10">
    <location>
        <begin position="1"/>
        <end position="94"/>
    </location>
</feature>
<feature type="region of interest" description="Disordered" evidence="10">
    <location>
        <begin position="471"/>
        <end position="492"/>
    </location>
</feature>
<evidence type="ECO:0000256" key="6">
    <source>
        <dbReference type="ARBA" id="ARBA00023242"/>
    </source>
</evidence>
<feature type="compositionally biased region" description="Polar residues" evidence="10">
    <location>
        <begin position="60"/>
        <end position="69"/>
    </location>
</feature>
<keyword evidence="6" id="KW-0539">Nucleus</keyword>
<gene>
    <name evidence="12" type="ORF">L596_028299</name>
</gene>
<dbReference type="CDD" id="cd00174">
    <property type="entry name" value="SH3"/>
    <property type="match status" value="1"/>
</dbReference>
<dbReference type="InterPro" id="IPR002110">
    <property type="entry name" value="Ankyrin_rpt"/>
</dbReference>
<keyword evidence="13" id="KW-1185">Reference proteome</keyword>
<evidence type="ECO:0000256" key="9">
    <source>
        <dbReference type="SAM" id="Coils"/>
    </source>
</evidence>
<evidence type="ECO:0000256" key="3">
    <source>
        <dbReference type="ARBA" id="ARBA00022703"/>
    </source>
</evidence>
<evidence type="ECO:0000256" key="8">
    <source>
        <dbReference type="PROSITE-ProRule" id="PRU00192"/>
    </source>
</evidence>
<keyword evidence="5 7" id="KW-0040">ANK repeat</keyword>
<dbReference type="InterPro" id="IPR036770">
    <property type="entry name" value="Ankyrin_rpt-contain_sf"/>
</dbReference>
<organism evidence="12 13">
    <name type="scientific">Steinernema carpocapsae</name>
    <name type="common">Entomopathogenic nematode</name>
    <dbReference type="NCBI Taxonomy" id="34508"/>
    <lineage>
        <taxon>Eukaryota</taxon>
        <taxon>Metazoa</taxon>
        <taxon>Ecdysozoa</taxon>
        <taxon>Nematoda</taxon>
        <taxon>Chromadorea</taxon>
        <taxon>Rhabditida</taxon>
        <taxon>Tylenchina</taxon>
        <taxon>Panagrolaimomorpha</taxon>
        <taxon>Strongyloidoidea</taxon>
        <taxon>Steinernematidae</taxon>
        <taxon>Steinernema</taxon>
    </lineage>
</organism>
<evidence type="ECO:0000256" key="4">
    <source>
        <dbReference type="ARBA" id="ARBA00022737"/>
    </source>
</evidence>
<dbReference type="Gene3D" id="1.25.40.20">
    <property type="entry name" value="Ankyrin repeat-containing domain"/>
    <property type="match status" value="1"/>
</dbReference>
<keyword evidence="9" id="KW-0175">Coiled coil</keyword>
<dbReference type="Pfam" id="PF12796">
    <property type="entry name" value="Ank_2"/>
    <property type="match status" value="1"/>
</dbReference>
<evidence type="ECO:0000256" key="2">
    <source>
        <dbReference type="ARBA" id="ARBA00022443"/>
    </source>
</evidence>
<feature type="repeat" description="ANK" evidence="7">
    <location>
        <begin position="645"/>
        <end position="677"/>
    </location>
</feature>
<feature type="domain" description="SH3" evidence="11">
    <location>
        <begin position="711"/>
        <end position="774"/>
    </location>
</feature>
<dbReference type="GO" id="GO:0002039">
    <property type="term" value="F:p53 binding"/>
    <property type="evidence" value="ECO:0007669"/>
    <property type="project" value="InterPro"/>
</dbReference>
<feature type="region of interest" description="Disordered" evidence="10">
    <location>
        <begin position="510"/>
        <end position="543"/>
    </location>
</feature>
<dbReference type="OrthoDB" id="10038642at2759"/>
<dbReference type="InterPro" id="IPR001452">
    <property type="entry name" value="SH3_domain"/>
</dbReference>
<evidence type="ECO:0000313" key="13">
    <source>
        <dbReference type="Proteomes" id="UP000298663"/>
    </source>
</evidence>
<comment type="subcellular location">
    <subcellularLocation>
        <location evidence="1">Nucleus</location>
    </subcellularLocation>
</comment>
<dbReference type="SMART" id="SM00248">
    <property type="entry name" value="ANK"/>
    <property type="match status" value="2"/>
</dbReference>
<comment type="caution">
    <text evidence="12">The sequence shown here is derived from an EMBL/GenBank/DDBJ whole genome shotgun (WGS) entry which is preliminary data.</text>
</comment>
<keyword evidence="4" id="KW-0677">Repeat</keyword>
<reference evidence="12 13" key="2">
    <citation type="journal article" date="2019" name="G3 (Bethesda)">
        <title>Hybrid Assembly of the Genome of the Entomopathogenic Nematode Steinernema carpocapsae Identifies the X-Chromosome.</title>
        <authorList>
            <person name="Serra L."/>
            <person name="Macchietto M."/>
            <person name="Macias-Munoz A."/>
            <person name="McGill C.J."/>
            <person name="Rodriguez I.M."/>
            <person name="Rodriguez B."/>
            <person name="Murad R."/>
            <person name="Mortazavi A."/>
        </authorList>
    </citation>
    <scope>NUCLEOTIDE SEQUENCE [LARGE SCALE GENOMIC DNA]</scope>
    <source>
        <strain evidence="12 13">ALL</strain>
    </source>
</reference>
<dbReference type="PANTHER" id="PTHR24131">
    <property type="entry name" value="APOPTOSIS-STIMULATING OF P53 PROTEIN"/>
    <property type="match status" value="1"/>
</dbReference>
<dbReference type="InterPro" id="IPR047163">
    <property type="entry name" value="ASPP1/2"/>
</dbReference>
<name>A0A4U5LY31_STECR</name>
<dbReference type="PRINTS" id="PR00452">
    <property type="entry name" value="SH3DOMAIN"/>
</dbReference>
<dbReference type="GO" id="GO:0006915">
    <property type="term" value="P:apoptotic process"/>
    <property type="evidence" value="ECO:0007669"/>
    <property type="project" value="UniProtKB-KW"/>
</dbReference>
<evidence type="ECO:0000259" key="11">
    <source>
        <dbReference type="PROSITE" id="PS50002"/>
    </source>
</evidence>
<dbReference type="PROSITE" id="PS50297">
    <property type="entry name" value="ANK_REP_REGION"/>
    <property type="match status" value="2"/>
</dbReference>
<evidence type="ECO:0000256" key="1">
    <source>
        <dbReference type="ARBA" id="ARBA00004123"/>
    </source>
</evidence>
<dbReference type="PROSITE" id="PS50002">
    <property type="entry name" value="SH3"/>
    <property type="match status" value="1"/>
</dbReference>
<dbReference type="SUPFAM" id="SSF48403">
    <property type="entry name" value="Ankyrin repeat"/>
    <property type="match status" value="1"/>
</dbReference>
<evidence type="ECO:0000313" key="12">
    <source>
        <dbReference type="EMBL" id="TKR61147.1"/>
    </source>
</evidence>
<protein>
    <recommendedName>
        <fullName evidence="11">SH3 domain-containing protein</fullName>
    </recommendedName>
</protein>
<proteinExistence type="predicted"/>
<dbReference type="STRING" id="34508.A0A4U5LY31"/>
<evidence type="ECO:0000256" key="5">
    <source>
        <dbReference type="ARBA" id="ARBA00023043"/>
    </source>
</evidence>